<protein>
    <submittedName>
        <fullName evidence="1">Uncharacterized protein</fullName>
    </submittedName>
</protein>
<proteinExistence type="predicted"/>
<keyword evidence="2" id="KW-1185">Reference proteome</keyword>
<accession>A0A9P3PYH2</accession>
<dbReference type="EMBL" id="BRPK01000014">
    <property type="protein sequence ID" value="GLB43562.1"/>
    <property type="molecule type" value="Genomic_DNA"/>
</dbReference>
<dbReference type="AlphaFoldDB" id="A0A9P3PYH2"/>
<evidence type="ECO:0000313" key="1">
    <source>
        <dbReference type="EMBL" id="GLB43562.1"/>
    </source>
</evidence>
<name>A0A9P3PYH2_LYOSH</name>
<gene>
    <name evidence="1" type="ORF">LshimejAT787_1400740</name>
</gene>
<reference evidence="1" key="1">
    <citation type="submission" date="2022-07" db="EMBL/GenBank/DDBJ databases">
        <title>The genome of Lyophyllum shimeji provides insight into the initial evolution of ectomycorrhizal fungal genome.</title>
        <authorList>
            <person name="Kobayashi Y."/>
            <person name="Shibata T."/>
            <person name="Hirakawa H."/>
            <person name="Shigenobu S."/>
            <person name="Nishiyama T."/>
            <person name="Yamada A."/>
            <person name="Hasebe M."/>
            <person name="Kawaguchi M."/>
        </authorList>
    </citation>
    <scope>NUCLEOTIDE SEQUENCE</scope>
    <source>
        <strain evidence="1">AT787</strain>
    </source>
</reference>
<dbReference type="Proteomes" id="UP001063166">
    <property type="component" value="Unassembled WGS sequence"/>
</dbReference>
<organism evidence="1 2">
    <name type="scientific">Lyophyllum shimeji</name>
    <name type="common">Hon-shimeji</name>
    <name type="synonym">Tricholoma shimeji</name>
    <dbReference type="NCBI Taxonomy" id="47721"/>
    <lineage>
        <taxon>Eukaryota</taxon>
        <taxon>Fungi</taxon>
        <taxon>Dikarya</taxon>
        <taxon>Basidiomycota</taxon>
        <taxon>Agaricomycotina</taxon>
        <taxon>Agaricomycetes</taxon>
        <taxon>Agaricomycetidae</taxon>
        <taxon>Agaricales</taxon>
        <taxon>Tricholomatineae</taxon>
        <taxon>Lyophyllaceae</taxon>
        <taxon>Lyophyllum</taxon>
    </lineage>
</organism>
<sequence length="112" mass="12698">MQTRADEPSNNLTKRRGRYLDDRKSGFDVVCQLLTFKDHSLAVMSDGHGTGISAGTAFTHRLRKNRAFRLMIIIDPYPTPDSYTASPLYSHAGRVRLPAIVDFSSTRERRSR</sequence>
<evidence type="ECO:0000313" key="2">
    <source>
        <dbReference type="Proteomes" id="UP001063166"/>
    </source>
</evidence>
<comment type="caution">
    <text evidence="1">The sequence shown here is derived from an EMBL/GenBank/DDBJ whole genome shotgun (WGS) entry which is preliminary data.</text>
</comment>